<keyword evidence="1" id="KW-0175">Coiled coil</keyword>
<feature type="coiled-coil region" evidence="1">
    <location>
        <begin position="333"/>
        <end position="394"/>
    </location>
</feature>
<dbReference type="EMBL" id="BJWL01000028">
    <property type="protein sequence ID" value="GFZ20779.1"/>
    <property type="molecule type" value="Genomic_DNA"/>
</dbReference>
<comment type="caution">
    <text evidence="3">The sequence shown here is derived from an EMBL/GenBank/DDBJ whole genome shotgun (WGS) entry which is preliminary data.</text>
</comment>
<evidence type="ECO:0000256" key="2">
    <source>
        <dbReference type="SAM" id="MobiDB-lite"/>
    </source>
</evidence>
<reference evidence="3 4" key="1">
    <citation type="submission" date="2019-07" db="EMBL/GenBank/DDBJ databases">
        <title>De Novo Assembly of kiwifruit Actinidia rufa.</title>
        <authorList>
            <person name="Sugita-Konishi S."/>
            <person name="Sato K."/>
            <person name="Mori E."/>
            <person name="Abe Y."/>
            <person name="Kisaki G."/>
            <person name="Hamano K."/>
            <person name="Suezawa K."/>
            <person name="Otani M."/>
            <person name="Fukuda T."/>
            <person name="Manabe T."/>
            <person name="Gomi K."/>
            <person name="Tabuchi M."/>
            <person name="Akimitsu K."/>
            <person name="Kataoka I."/>
        </authorList>
    </citation>
    <scope>NUCLEOTIDE SEQUENCE [LARGE SCALE GENOMIC DNA]</scope>
    <source>
        <strain evidence="4">cv. Fuchu</strain>
    </source>
</reference>
<dbReference type="AlphaFoldDB" id="A0A7J0HCJ0"/>
<sequence>MDTSSLTKETNVMSQADLDKLRENYSFPSRVQLRILGEGETILSVRQGEARPEKNLLRGSPSNVKGWKKRFFLPPGMSGSSFPSLPTGDGIPRVPRKCCNKLPALTEVEAKRTAEVLGKVGPRGYFDMLKVLGSRTFNKHFPVGCMEISSSGGGNVTSGDEGEFLGNFQYGSSSEESLEYLGAIIGDVGRIARKAFLGIPDETLLRWLRGKVKDSFTNLFPRGSNSSSNSRSESLSDFELPLDLRFDGRRKSEGDTTALERVVIQEKHPLEGGQASKKGKLDSSKGKEVMPLPPPKRVLNGVIPSMDKKKVDQLSENELINKSFHALGQIARADSAELELVKAQNRALKAEGRLIELGEQAARSSAELDKSEVVARLEAEVADLTSKLVQAKKLAIEEFKIFEDFKIAITDSAATYFSEGFKFYKRQLLH</sequence>
<evidence type="ECO:0000256" key="1">
    <source>
        <dbReference type="SAM" id="Coils"/>
    </source>
</evidence>
<evidence type="ECO:0000313" key="4">
    <source>
        <dbReference type="Proteomes" id="UP000585474"/>
    </source>
</evidence>
<keyword evidence="4" id="KW-1185">Reference proteome</keyword>
<dbReference type="Proteomes" id="UP000585474">
    <property type="component" value="Unassembled WGS sequence"/>
</dbReference>
<protein>
    <submittedName>
        <fullName evidence="3">Uncharacterized protein</fullName>
    </submittedName>
</protein>
<organism evidence="3 4">
    <name type="scientific">Actinidia rufa</name>
    <dbReference type="NCBI Taxonomy" id="165716"/>
    <lineage>
        <taxon>Eukaryota</taxon>
        <taxon>Viridiplantae</taxon>
        <taxon>Streptophyta</taxon>
        <taxon>Embryophyta</taxon>
        <taxon>Tracheophyta</taxon>
        <taxon>Spermatophyta</taxon>
        <taxon>Magnoliopsida</taxon>
        <taxon>eudicotyledons</taxon>
        <taxon>Gunneridae</taxon>
        <taxon>Pentapetalae</taxon>
        <taxon>asterids</taxon>
        <taxon>Ericales</taxon>
        <taxon>Actinidiaceae</taxon>
        <taxon>Actinidia</taxon>
    </lineage>
</organism>
<accession>A0A7J0HCJ0</accession>
<evidence type="ECO:0000313" key="3">
    <source>
        <dbReference type="EMBL" id="GFZ20779.1"/>
    </source>
</evidence>
<name>A0A7J0HCJ0_9ERIC</name>
<proteinExistence type="predicted"/>
<gene>
    <name evidence="3" type="ORF">Acr_28g0014840</name>
</gene>
<feature type="compositionally biased region" description="Basic and acidic residues" evidence="2">
    <location>
        <begin position="279"/>
        <end position="288"/>
    </location>
</feature>
<feature type="region of interest" description="Disordered" evidence="2">
    <location>
        <begin position="265"/>
        <end position="295"/>
    </location>
</feature>